<accession>A0A1R3HVI9</accession>
<keyword evidence="2" id="KW-1185">Reference proteome</keyword>
<organism evidence="1 2">
    <name type="scientific">Corchorus capsularis</name>
    <name type="common">Jute</name>
    <dbReference type="NCBI Taxonomy" id="210143"/>
    <lineage>
        <taxon>Eukaryota</taxon>
        <taxon>Viridiplantae</taxon>
        <taxon>Streptophyta</taxon>
        <taxon>Embryophyta</taxon>
        <taxon>Tracheophyta</taxon>
        <taxon>Spermatophyta</taxon>
        <taxon>Magnoliopsida</taxon>
        <taxon>eudicotyledons</taxon>
        <taxon>Gunneridae</taxon>
        <taxon>Pentapetalae</taxon>
        <taxon>rosids</taxon>
        <taxon>malvids</taxon>
        <taxon>Malvales</taxon>
        <taxon>Malvaceae</taxon>
        <taxon>Grewioideae</taxon>
        <taxon>Apeibeae</taxon>
        <taxon>Corchorus</taxon>
    </lineage>
</organism>
<proteinExistence type="predicted"/>
<gene>
    <name evidence="1" type="ORF">CCACVL1_16797</name>
</gene>
<name>A0A1R3HVI9_COCAP</name>
<dbReference type="Proteomes" id="UP000188268">
    <property type="component" value="Unassembled WGS sequence"/>
</dbReference>
<dbReference type="STRING" id="210143.A0A1R3HVI9"/>
<evidence type="ECO:0000313" key="2">
    <source>
        <dbReference type="Proteomes" id="UP000188268"/>
    </source>
</evidence>
<evidence type="ECO:0000313" key="1">
    <source>
        <dbReference type="EMBL" id="OMO74362.1"/>
    </source>
</evidence>
<dbReference type="Gramene" id="OMO74362">
    <property type="protein sequence ID" value="OMO74362"/>
    <property type="gene ID" value="CCACVL1_16797"/>
</dbReference>
<reference evidence="1 2" key="1">
    <citation type="submission" date="2013-09" db="EMBL/GenBank/DDBJ databases">
        <title>Corchorus capsularis genome sequencing.</title>
        <authorList>
            <person name="Alam M."/>
            <person name="Haque M.S."/>
            <person name="Islam M.S."/>
            <person name="Emdad E.M."/>
            <person name="Islam M.M."/>
            <person name="Ahmed B."/>
            <person name="Halim A."/>
            <person name="Hossen Q.M.M."/>
            <person name="Hossain M.Z."/>
            <person name="Ahmed R."/>
            <person name="Khan M.M."/>
            <person name="Islam R."/>
            <person name="Rashid M.M."/>
            <person name="Khan S.A."/>
            <person name="Rahman M.S."/>
            <person name="Alam M."/>
        </authorList>
    </citation>
    <scope>NUCLEOTIDE SEQUENCE [LARGE SCALE GENOMIC DNA]</scope>
    <source>
        <strain evidence="2">cv. CVL-1</strain>
        <tissue evidence="1">Whole seedling</tissue>
    </source>
</reference>
<dbReference type="AlphaFoldDB" id="A0A1R3HVI9"/>
<sequence length="71" mass="7936">MASTGWQSCRCRCGGSGRSCDVRCVEDLKKQEHPEAKKRKKYSNKEMPVYPPSPCRRVSSYTHCAAPCIGV</sequence>
<protein>
    <submittedName>
        <fullName evidence="1">Uncharacterized protein</fullName>
    </submittedName>
</protein>
<comment type="caution">
    <text evidence="1">The sequence shown here is derived from an EMBL/GenBank/DDBJ whole genome shotgun (WGS) entry which is preliminary data.</text>
</comment>
<dbReference type="OrthoDB" id="1938584at2759"/>
<dbReference type="EMBL" id="AWWV01011116">
    <property type="protein sequence ID" value="OMO74362.1"/>
    <property type="molecule type" value="Genomic_DNA"/>
</dbReference>